<keyword evidence="4" id="KW-0472">Membrane</keyword>
<comment type="similarity">
    <text evidence="2">Belongs to the SusD family.</text>
</comment>
<dbReference type="OrthoDB" id="9794888at2"/>
<organism evidence="8 9">
    <name type="scientific">Chitinophaga niastensis</name>
    <dbReference type="NCBI Taxonomy" id="536980"/>
    <lineage>
        <taxon>Bacteria</taxon>
        <taxon>Pseudomonadati</taxon>
        <taxon>Bacteroidota</taxon>
        <taxon>Chitinophagia</taxon>
        <taxon>Chitinophagales</taxon>
        <taxon>Chitinophagaceae</taxon>
        <taxon>Chitinophaga</taxon>
    </lineage>
</organism>
<dbReference type="EMBL" id="PYAW01000003">
    <property type="protein sequence ID" value="PSL46679.1"/>
    <property type="molecule type" value="Genomic_DNA"/>
</dbReference>
<evidence type="ECO:0000256" key="6">
    <source>
        <dbReference type="SAM" id="SignalP"/>
    </source>
</evidence>
<dbReference type="Proteomes" id="UP000240971">
    <property type="component" value="Unassembled WGS sequence"/>
</dbReference>
<evidence type="ECO:0000256" key="1">
    <source>
        <dbReference type="ARBA" id="ARBA00004442"/>
    </source>
</evidence>
<feature type="domain" description="RagB/SusD" evidence="7">
    <location>
        <begin position="335"/>
        <end position="411"/>
    </location>
</feature>
<name>A0A2P8HKD2_CHINA</name>
<dbReference type="CDD" id="cd08977">
    <property type="entry name" value="SusD"/>
    <property type="match status" value="1"/>
</dbReference>
<evidence type="ECO:0000256" key="2">
    <source>
        <dbReference type="ARBA" id="ARBA00006275"/>
    </source>
</evidence>
<reference evidence="8 9" key="1">
    <citation type="submission" date="2018-03" db="EMBL/GenBank/DDBJ databases">
        <title>Genomic Encyclopedia of Archaeal and Bacterial Type Strains, Phase II (KMG-II): from individual species to whole genera.</title>
        <authorList>
            <person name="Goeker M."/>
        </authorList>
    </citation>
    <scope>NUCLEOTIDE SEQUENCE [LARGE SCALE GENOMIC DNA]</scope>
    <source>
        <strain evidence="8 9">DSM 24859</strain>
    </source>
</reference>
<evidence type="ECO:0000256" key="5">
    <source>
        <dbReference type="ARBA" id="ARBA00023237"/>
    </source>
</evidence>
<comment type="subcellular location">
    <subcellularLocation>
        <location evidence="1">Cell outer membrane</location>
    </subcellularLocation>
</comment>
<dbReference type="RefSeq" id="WP_106529444.1">
    <property type="nucleotide sequence ID" value="NZ_PYAW01000003.1"/>
</dbReference>
<dbReference type="GO" id="GO:0009279">
    <property type="term" value="C:cell outer membrane"/>
    <property type="evidence" value="ECO:0007669"/>
    <property type="project" value="UniProtKB-SubCell"/>
</dbReference>
<dbReference type="Pfam" id="PF07980">
    <property type="entry name" value="SusD_RagB"/>
    <property type="match status" value="1"/>
</dbReference>
<dbReference type="InterPro" id="IPR012944">
    <property type="entry name" value="SusD_RagB_dom"/>
</dbReference>
<feature type="signal peptide" evidence="6">
    <location>
        <begin position="1"/>
        <end position="21"/>
    </location>
</feature>
<keyword evidence="9" id="KW-1185">Reference proteome</keyword>
<evidence type="ECO:0000256" key="3">
    <source>
        <dbReference type="ARBA" id="ARBA00022729"/>
    </source>
</evidence>
<accession>A0A2P8HKD2</accession>
<keyword evidence="3 6" id="KW-0732">Signal</keyword>
<dbReference type="AlphaFoldDB" id="A0A2P8HKD2"/>
<keyword evidence="5" id="KW-0998">Cell outer membrane</keyword>
<dbReference type="Gene3D" id="1.25.40.390">
    <property type="match status" value="1"/>
</dbReference>
<protein>
    <submittedName>
        <fullName evidence="8">RagB/SusD domain-containing protein</fullName>
    </submittedName>
</protein>
<evidence type="ECO:0000259" key="7">
    <source>
        <dbReference type="Pfam" id="PF07980"/>
    </source>
</evidence>
<dbReference type="SUPFAM" id="SSF48452">
    <property type="entry name" value="TPR-like"/>
    <property type="match status" value="1"/>
</dbReference>
<sequence length="438" mass="47859">MKKYFAHISVLLLLLALNACQKGEILSLNTPTVGGIVTNPSKSDLFNLTTGIESGMRNNLAAYLDGVGVIGREIYRFSGAEPRYTTDLLGGGSSVLDNNTFYLNNPWGSRYQVMRQCFILMDAIKNTSTAVASDAQKKAFNGYAKTIIGYQLLLNINMTDANGARIPVPNNTPLGPVVTDPGAVMDAILNFLNDGKTDLTGADVIFPLSSGFAGFKDAAGLLKFNRAIAARVYLYRKNWPAALTALNESFLDLNGNFNTGIYHTFSTNGGDLANTMFLIPNGNGEVRVAHPLFAANIGATDDRINKTSLRTSSASQSGLSGNRDVALWPSLNSSISIIRNEELILIYAEAKIQSNALPEAILALNRIRTGHNLPVYVGAVTQAALITEMLYQRRYSLFMEGHRWIDMRRYNMLGTLPIDRANDDVWARYPLPQNESNI</sequence>
<dbReference type="InterPro" id="IPR011990">
    <property type="entry name" value="TPR-like_helical_dom_sf"/>
</dbReference>
<proteinExistence type="inferred from homology"/>
<comment type="caution">
    <text evidence="8">The sequence shown here is derived from an EMBL/GenBank/DDBJ whole genome shotgun (WGS) entry which is preliminary data.</text>
</comment>
<gene>
    <name evidence="8" type="ORF">CLV51_103660</name>
</gene>
<evidence type="ECO:0000313" key="8">
    <source>
        <dbReference type="EMBL" id="PSL46679.1"/>
    </source>
</evidence>
<evidence type="ECO:0000256" key="4">
    <source>
        <dbReference type="ARBA" id="ARBA00023136"/>
    </source>
</evidence>
<evidence type="ECO:0000313" key="9">
    <source>
        <dbReference type="Proteomes" id="UP000240971"/>
    </source>
</evidence>
<feature type="chain" id="PRO_5015128041" evidence="6">
    <location>
        <begin position="22"/>
        <end position="438"/>
    </location>
</feature>